<evidence type="ECO:0000313" key="2">
    <source>
        <dbReference type="Proteomes" id="UP000053477"/>
    </source>
</evidence>
<organism evidence="1 2">
    <name type="scientific">Schizopora paradoxa</name>
    <dbReference type="NCBI Taxonomy" id="27342"/>
    <lineage>
        <taxon>Eukaryota</taxon>
        <taxon>Fungi</taxon>
        <taxon>Dikarya</taxon>
        <taxon>Basidiomycota</taxon>
        <taxon>Agaricomycotina</taxon>
        <taxon>Agaricomycetes</taxon>
        <taxon>Hymenochaetales</taxon>
        <taxon>Schizoporaceae</taxon>
        <taxon>Schizopora</taxon>
    </lineage>
</organism>
<sequence>MNRNRKLFRSPKGAKDEDLNISSTTLKLDELYRIDSTSSVDTNATAANLPGPGRTVGIVLDTLGAGLENVINKMAEHHFPTSHSPFAQWNEGHDRDDFISSVDSDATASNLIGAGRTIGLLLDSLGDRLERFVNRMAERRGAGPSVVGRHIRQIRHHRVTRLHERYIEQMCVSEERTLKKLCKKLLKYSRARLLETQLKALEEITALAVSDPLIRRVLDTYRVEEYLSPKYSEPQLRLASAKALISVKNIEVHEVWSRFQHLTISSPSSRPVHNRNEDIARLSKNIRILVKDPDVSFLMARHMIANGSDLENPRVQTVWASYLSLTWSDPQVIEWEHLNHFFSNRLTDPSSTYPILRWLTYFLMRPGVARRIPAFLAQKIFKPPSLTDDGTLDIHDAEFNSSILWHFLADLCGSEDMMKQIFFFRDFDEDMRYVIKDTILGNEMFIAYIHLHHSFTEKSDPFWPEEIDVDSEEDLEDEELIGIERLEQSDVARLRIRNLVLDRRELKNARNVMAQYLRSQLCEYDKTLTARLISRAMGFSRYCKKALMPLLLSNLCTEQETSLFPTEYVMLRPGREQHRSTLEQCELKEFTQWEFVIVSSTPQNDEERYRTATLRYFEDSLAWLKVRGDDKPFDVAGHFPIRAGFDVSGAERYIALVANPVYMGNFYFAYVTDKSRSVSFVDWNGKVQVEEHFYVLVLQYDPGDIAAPRASIPPDAVQQTGPVFWTCGEEIDPADNDDGSEEQLPHFYITDFTTD</sequence>
<accession>A0A0H2RAS4</accession>
<dbReference type="InParanoid" id="A0A0H2RAS4"/>
<dbReference type="EMBL" id="KQ086089">
    <property type="protein sequence ID" value="KLO08487.1"/>
    <property type="molecule type" value="Genomic_DNA"/>
</dbReference>
<reference evidence="1 2" key="1">
    <citation type="submission" date="2015-04" db="EMBL/GenBank/DDBJ databases">
        <title>Complete genome sequence of Schizopora paradoxa KUC8140, a cosmopolitan wood degrader in East Asia.</title>
        <authorList>
            <consortium name="DOE Joint Genome Institute"/>
            <person name="Min B."/>
            <person name="Park H."/>
            <person name="Jang Y."/>
            <person name="Kim J.-J."/>
            <person name="Kim K.H."/>
            <person name="Pangilinan J."/>
            <person name="Lipzen A."/>
            <person name="Riley R."/>
            <person name="Grigoriev I.V."/>
            <person name="Spatafora J.W."/>
            <person name="Choi I.-G."/>
        </authorList>
    </citation>
    <scope>NUCLEOTIDE SEQUENCE [LARGE SCALE GENOMIC DNA]</scope>
    <source>
        <strain evidence="1 2">KUC8140</strain>
    </source>
</reference>
<dbReference type="OrthoDB" id="3066495at2759"/>
<dbReference type="Proteomes" id="UP000053477">
    <property type="component" value="Unassembled WGS sequence"/>
</dbReference>
<evidence type="ECO:0000313" key="1">
    <source>
        <dbReference type="EMBL" id="KLO08487.1"/>
    </source>
</evidence>
<dbReference type="AlphaFoldDB" id="A0A0H2RAS4"/>
<proteinExistence type="predicted"/>
<gene>
    <name evidence="1" type="ORF">SCHPADRAFT_944403</name>
</gene>
<name>A0A0H2RAS4_9AGAM</name>
<protein>
    <submittedName>
        <fullName evidence="1">Uncharacterized protein</fullName>
    </submittedName>
</protein>
<keyword evidence="2" id="KW-1185">Reference proteome</keyword>